<keyword evidence="6 11" id="KW-0067">ATP-binding</keyword>
<evidence type="ECO:0000259" key="13">
    <source>
        <dbReference type="Pfam" id="PF02769"/>
    </source>
</evidence>
<dbReference type="InterPro" id="IPR041609">
    <property type="entry name" value="PurL_linker"/>
</dbReference>
<feature type="active site" evidence="11">
    <location>
        <position position="54"/>
    </location>
</feature>
<gene>
    <name evidence="11 15" type="primary">purL</name>
    <name evidence="15" type="ORF">HR057_14745</name>
</gene>
<dbReference type="NCBIfam" id="TIGR01736">
    <property type="entry name" value="FGAM_synth_II"/>
    <property type="match status" value="1"/>
</dbReference>
<dbReference type="SUPFAM" id="SSF55326">
    <property type="entry name" value="PurM N-terminal domain-like"/>
    <property type="match status" value="2"/>
</dbReference>
<dbReference type="GO" id="GO:0006189">
    <property type="term" value="P:'de novo' IMP biosynthetic process"/>
    <property type="evidence" value="ECO:0007669"/>
    <property type="project" value="UniProtKB-UniRule"/>
</dbReference>
<feature type="domain" description="PurM-like N-terminal" evidence="12">
    <location>
        <begin position="79"/>
        <end position="194"/>
    </location>
</feature>
<dbReference type="HAMAP" id="MF_00420">
    <property type="entry name" value="PurL_2"/>
    <property type="match status" value="1"/>
</dbReference>
<feature type="binding site" evidence="11">
    <location>
        <position position="273"/>
    </location>
    <ligand>
        <name>Mg(2+)</name>
        <dbReference type="ChEBI" id="CHEBI:18420"/>
        <label>2</label>
    </ligand>
</feature>
<evidence type="ECO:0000256" key="5">
    <source>
        <dbReference type="ARBA" id="ARBA00022755"/>
    </source>
</evidence>
<dbReference type="CDD" id="cd02204">
    <property type="entry name" value="PurL_repeat2"/>
    <property type="match status" value="1"/>
</dbReference>
<dbReference type="PANTHER" id="PTHR43555">
    <property type="entry name" value="PHOSPHORIBOSYLFORMYLGLYCINAMIDINE SYNTHASE SUBUNIT PURL"/>
    <property type="match status" value="1"/>
</dbReference>
<dbReference type="AlphaFoldDB" id="A0A8J8GIJ2"/>
<feature type="domain" description="PurM-like C-terminal" evidence="13">
    <location>
        <begin position="207"/>
        <end position="361"/>
    </location>
</feature>
<dbReference type="Pfam" id="PF02769">
    <property type="entry name" value="AIRS_C"/>
    <property type="match status" value="2"/>
</dbReference>
<dbReference type="InterPro" id="IPR036921">
    <property type="entry name" value="PurM-like_N_sf"/>
</dbReference>
<evidence type="ECO:0000256" key="9">
    <source>
        <dbReference type="ARBA" id="ARBA00059671"/>
    </source>
</evidence>
<feature type="binding site" evidence="11">
    <location>
        <position position="96"/>
    </location>
    <ligand>
        <name>ATP</name>
        <dbReference type="ChEBI" id="CHEBI:30616"/>
    </ligand>
</feature>
<comment type="pathway">
    <text evidence="11">Purine metabolism; IMP biosynthesis via de novo pathway; 5-amino-1-(5-phospho-D-ribosyl)imidazole from N(2)-formyl-N(1)-(5-phospho-D-ribosyl)glycinamide: step 1/2.</text>
</comment>
<keyword evidence="16" id="KW-1185">Reference proteome</keyword>
<dbReference type="InterPro" id="IPR010074">
    <property type="entry name" value="PRibForGlyAmidine_synth_PurL"/>
</dbReference>
<evidence type="ECO:0000259" key="12">
    <source>
        <dbReference type="Pfam" id="PF00586"/>
    </source>
</evidence>
<dbReference type="InterPro" id="IPR016188">
    <property type="entry name" value="PurM-like_N"/>
</dbReference>
<dbReference type="NCBIfam" id="NF002290">
    <property type="entry name" value="PRK01213.1"/>
    <property type="match status" value="1"/>
</dbReference>
<dbReference type="PIRSF" id="PIRSF001587">
    <property type="entry name" value="FGAM_synthase_II"/>
    <property type="match status" value="1"/>
</dbReference>
<evidence type="ECO:0000256" key="4">
    <source>
        <dbReference type="ARBA" id="ARBA00022741"/>
    </source>
</evidence>
<evidence type="ECO:0000256" key="10">
    <source>
        <dbReference type="ARBA" id="ARBA00064392"/>
    </source>
</evidence>
<dbReference type="GO" id="GO:0000287">
    <property type="term" value="F:magnesium ion binding"/>
    <property type="evidence" value="ECO:0007669"/>
    <property type="project" value="UniProtKB-UniRule"/>
</dbReference>
<feature type="domain" description="Phosphoribosylformylglycinamidine synthase linker" evidence="14">
    <location>
        <begin position="12"/>
        <end position="58"/>
    </location>
</feature>
<feature type="binding site" evidence="11">
    <location>
        <position position="537"/>
    </location>
    <ligand>
        <name>ATP</name>
        <dbReference type="ChEBI" id="CHEBI:30616"/>
    </ligand>
</feature>
<evidence type="ECO:0000256" key="11">
    <source>
        <dbReference type="HAMAP-Rule" id="MF_00420"/>
    </source>
</evidence>
<evidence type="ECO:0000256" key="2">
    <source>
        <dbReference type="ARBA" id="ARBA00022598"/>
    </source>
</evidence>
<dbReference type="Gene3D" id="3.30.1330.10">
    <property type="entry name" value="PurM-like, N-terminal domain"/>
    <property type="match status" value="2"/>
</dbReference>
<keyword evidence="2 11" id="KW-0436">Ligase</keyword>
<name>A0A8J8GIJ2_9BACI</name>
<evidence type="ECO:0000313" key="16">
    <source>
        <dbReference type="Proteomes" id="UP000625804"/>
    </source>
</evidence>
<feature type="binding site" evidence="11">
    <location>
        <begin position="99"/>
        <end position="102"/>
    </location>
    <ligand>
        <name>substrate</name>
    </ligand>
</feature>
<dbReference type="FunFam" id="3.90.650.10:FF:000009">
    <property type="entry name" value="Phosphoribosylformylglycinamidine synthase subunit PurL"/>
    <property type="match status" value="1"/>
</dbReference>
<comment type="similarity">
    <text evidence="11">Belongs to the FGAMS family.</text>
</comment>
<dbReference type="InterPro" id="IPR010918">
    <property type="entry name" value="PurM-like_C_dom"/>
</dbReference>
<evidence type="ECO:0000259" key="14">
    <source>
        <dbReference type="Pfam" id="PF18072"/>
    </source>
</evidence>
<evidence type="ECO:0000256" key="1">
    <source>
        <dbReference type="ARBA" id="ARBA00022490"/>
    </source>
</evidence>
<dbReference type="Gene3D" id="3.90.650.10">
    <property type="entry name" value="PurM-like C-terminal domain"/>
    <property type="match status" value="2"/>
</dbReference>
<keyword evidence="7 11" id="KW-0460">Magnesium</keyword>
<feature type="binding site" evidence="11">
    <location>
        <position position="122"/>
    </location>
    <ligand>
        <name>Mg(2+)</name>
        <dbReference type="ChEBI" id="CHEBI:18420"/>
        <label>2</label>
    </ligand>
</feature>
<protein>
    <recommendedName>
        <fullName evidence="11">Phosphoribosylformylglycinamidine synthase subunit PurL</fullName>
        <shortName evidence="11">FGAM synthase</shortName>
        <ecNumber evidence="11">6.3.5.3</ecNumber>
    </recommendedName>
    <alternativeName>
        <fullName evidence="11">Formylglycinamide ribonucleotide amidotransferase subunit II</fullName>
        <shortName evidence="11">FGAR amidotransferase II</shortName>
        <shortName evidence="11">FGAR-AT II</shortName>
    </alternativeName>
    <alternativeName>
        <fullName evidence="11">Glutamine amidotransferase PurL</fullName>
    </alternativeName>
    <alternativeName>
        <fullName evidence="11">Phosphoribosylformylglycinamidine synthase subunit II</fullName>
    </alternativeName>
</protein>
<feature type="domain" description="PurM-like N-terminal" evidence="12">
    <location>
        <begin position="443"/>
        <end position="562"/>
    </location>
</feature>
<dbReference type="GO" id="GO:0005524">
    <property type="term" value="F:ATP binding"/>
    <property type="evidence" value="ECO:0007669"/>
    <property type="project" value="UniProtKB-UniRule"/>
</dbReference>
<feature type="binding site" evidence="11">
    <location>
        <position position="57"/>
    </location>
    <ligand>
        <name>ATP</name>
        <dbReference type="ChEBI" id="CHEBI:30616"/>
    </ligand>
</feature>
<organism evidence="15 16">
    <name type="scientific">Calidifontibacillus erzurumensis</name>
    <dbReference type="NCBI Taxonomy" id="2741433"/>
    <lineage>
        <taxon>Bacteria</taxon>
        <taxon>Bacillati</taxon>
        <taxon>Bacillota</taxon>
        <taxon>Bacilli</taxon>
        <taxon>Bacillales</taxon>
        <taxon>Bacillaceae</taxon>
        <taxon>Calidifontibacillus/Schinkia group</taxon>
        <taxon>Calidifontibacillus</taxon>
    </lineage>
</organism>
<feature type="active site" description="Proton acceptor" evidence="11">
    <location>
        <position position="100"/>
    </location>
</feature>
<feature type="binding site" evidence="11">
    <location>
        <position position="245"/>
    </location>
    <ligand>
        <name>substrate</name>
    </ligand>
</feature>
<evidence type="ECO:0000256" key="7">
    <source>
        <dbReference type="ARBA" id="ARBA00022842"/>
    </source>
</evidence>
<keyword evidence="3 11" id="KW-0479">Metal-binding</keyword>
<dbReference type="InterPro" id="IPR036676">
    <property type="entry name" value="PurM-like_C_sf"/>
</dbReference>
<dbReference type="Proteomes" id="UP000625804">
    <property type="component" value="Unassembled WGS sequence"/>
</dbReference>
<feature type="binding site" evidence="11">
    <location>
        <position position="540"/>
    </location>
    <ligand>
        <name>substrate</name>
    </ligand>
</feature>
<reference evidence="15" key="1">
    <citation type="submission" date="2020-06" db="EMBL/GenBank/DDBJ databases">
        <title>A novel thermopfilic bacterium from Erzurum, Turkey.</title>
        <authorList>
            <person name="Adiguzel A."/>
            <person name="Ay H."/>
            <person name="Baltaci M.O."/>
        </authorList>
    </citation>
    <scope>NUCLEOTIDE SEQUENCE</scope>
    <source>
        <strain evidence="15">P2</strain>
    </source>
</reference>
<feature type="binding site" evidence="11">
    <location>
        <position position="500"/>
    </location>
    <ligand>
        <name>ATP</name>
        <dbReference type="ChEBI" id="CHEBI:30616"/>
    </ligand>
</feature>
<sequence>MSLLLEPTPVQIKEEAIYREMGLSDEEFAMIEKILGRLPNYTELGLFSVMWSEHCSYKNSKPVLRKFPTKGERVLQGPGEGAGIVDIGDNQAVVFKIESHNHPSAIEPYQGAATGVGGIIRDVFSMGARPIAILDSLRFGELTTPRMKYLFEEVVHGIAGYGNCIGIPTVGGEVQFDPSYEGNPLVNAMCVGLINHEDIKKGQAKGVGNTVLYVGASTGRDGIHGATFASEELSEESEAKRPAVQVGDPFMEKLLLEACLEIVKSDALVGIQDMGAAGLTSSSSEMASKAGYGIEMNLDLVPQRETGMTAYEMMLSESQERMLLVVKQGREQEIIDICKKYGLAATAIGKVTDDKRLRLYHKGELVADVPVDALAKDAPVYHKPSKEPAYYREFQEMAPYVPTVADYNETLLKLLSQPTIASKEYVYDQYDYMVRTNTVVPPGSDAAVLRIRGTRKALAMTTDCNSRYLYLDPETGGKIAVSEAARNIVCSGGEPLAITDCLNFGNPEKPEIFWQLEKATDGMSAACEALKTPVIGGNVSLYNETNGVAIYPTPVVGMVGLIEDLEHITTQYFKEAGDLIFVIGETKPEFGGSELQKMLEGRIFGKAPEIDLEIEVKRQQELLTAIKSGFVQSAHDIAEGGFAVALAECLMNNTNLGATVKIEGEVVSALFSETQSRFIVSVKKEHQKQFEAIVKDARLVGEVTQSGQLTIVDEQEAVLISAETAKLKDVWKGAIPCLLKSKA</sequence>
<feature type="binding site" evidence="11">
    <location>
        <position position="98"/>
    </location>
    <ligand>
        <name>Mg(2+)</name>
        <dbReference type="ChEBI" id="CHEBI:18420"/>
        <label>1</label>
    </ligand>
</feature>
<evidence type="ECO:0000256" key="8">
    <source>
        <dbReference type="ARBA" id="ARBA00052585"/>
    </source>
</evidence>
<dbReference type="SUPFAM" id="SSF56042">
    <property type="entry name" value="PurM C-terminal domain-like"/>
    <property type="match status" value="2"/>
</dbReference>
<evidence type="ECO:0000256" key="6">
    <source>
        <dbReference type="ARBA" id="ARBA00022840"/>
    </source>
</evidence>
<comment type="function">
    <text evidence="9 11">Part of the phosphoribosylformylglycinamidine synthase complex involved in the purines biosynthetic pathway. Catalyzes the ATP-dependent conversion of formylglycinamide ribonucleotide (FGAR) and glutamine to yield formylglycinamidine ribonucleotide (FGAM) and glutamate. The FGAM synthase complex is composed of three subunits. PurQ produces an ammonia molecule by converting glutamine to glutamate. PurL transfers the ammonia molecule to FGAR to form FGAM in an ATP-dependent manner. PurS interacts with PurQ and PurL and is thought to assist in the transfer of the ammonia molecule from PurQ to PurL.</text>
</comment>
<dbReference type="FunFam" id="3.30.1330.10:FF:000004">
    <property type="entry name" value="Phosphoribosylformylglycinamidine synthase subunit PurL"/>
    <property type="match status" value="1"/>
</dbReference>
<keyword evidence="5 11" id="KW-0658">Purine biosynthesis</keyword>
<keyword evidence="1 11" id="KW-0963">Cytoplasm</keyword>
<dbReference type="EC" id="6.3.5.3" evidence="11"/>
<dbReference type="UniPathway" id="UPA00074">
    <property type="reaction ID" value="UER00128"/>
</dbReference>
<comment type="caution">
    <text evidence="11">Lacks conserved residue(s) required for the propagation of feature annotation.</text>
</comment>
<feature type="binding site" evidence="11">
    <location>
        <position position="121"/>
    </location>
    <ligand>
        <name>substrate</name>
    </ligand>
</feature>
<dbReference type="CDD" id="cd02203">
    <property type="entry name" value="PurL_repeat1"/>
    <property type="match status" value="1"/>
</dbReference>
<accession>A0A8J8GIJ2</accession>
<dbReference type="PANTHER" id="PTHR43555:SF1">
    <property type="entry name" value="PHOSPHORIBOSYLFORMYLGLYCINAMIDINE SYNTHASE SUBUNIT PURL"/>
    <property type="match status" value="1"/>
</dbReference>
<evidence type="ECO:0000313" key="15">
    <source>
        <dbReference type="EMBL" id="NSL53013.1"/>
    </source>
</evidence>
<feature type="binding site" evidence="11">
    <location>
        <begin position="317"/>
        <end position="319"/>
    </location>
    <ligand>
        <name>substrate</name>
    </ligand>
</feature>
<dbReference type="RefSeq" id="WP_173732214.1">
    <property type="nucleotide sequence ID" value="NZ_JABTTE010000026.1"/>
</dbReference>
<dbReference type="GO" id="GO:0004642">
    <property type="term" value="F:phosphoribosylformylglycinamidine synthase activity"/>
    <property type="evidence" value="ECO:0007669"/>
    <property type="project" value="UniProtKB-UniRule"/>
</dbReference>
<comment type="caution">
    <text evidence="15">The sequence shown here is derived from an EMBL/GenBank/DDBJ whole genome shotgun (WGS) entry which is preliminary data.</text>
</comment>
<proteinExistence type="inferred from homology"/>
<dbReference type="Pfam" id="PF00586">
    <property type="entry name" value="AIRS"/>
    <property type="match status" value="2"/>
</dbReference>
<evidence type="ECO:0000256" key="3">
    <source>
        <dbReference type="ARBA" id="ARBA00022723"/>
    </source>
</evidence>
<dbReference type="EMBL" id="JABTTE010000026">
    <property type="protein sequence ID" value="NSL53013.1"/>
    <property type="molecule type" value="Genomic_DNA"/>
</dbReference>
<feature type="domain" description="PurM-like C-terminal" evidence="13">
    <location>
        <begin position="575"/>
        <end position="712"/>
    </location>
</feature>
<comment type="catalytic activity">
    <reaction evidence="8 11">
        <text>N(2)-formyl-N(1)-(5-phospho-beta-D-ribosyl)glycinamide + L-glutamine + ATP + H2O = 2-formamido-N(1)-(5-O-phospho-beta-D-ribosyl)acetamidine + L-glutamate + ADP + phosphate + H(+)</text>
        <dbReference type="Rhea" id="RHEA:17129"/>
        <dbReference type="ChEBI" id="CHEBI:15377"/>
        <dbReference type="ChEBI" id="CHEBI:15378"/>
        <dbReference type="ChEBI" id="CHEBI:29985"/>
        <dbReference type="ChEBI" id="CHEBI:30616"/>
        <dbReference type="ChEBI" id="CHEBI:43474"/>
        <dbReference type="ChEBI" id="CHEBI:58359"/>
        <dbReference type="ChEBI" id="CHEBI:147286"/>
        <dbReference type="ChEBI" id="CHEBI:147287"/>
        <dbReference type="ChEBI" id="CHEBI:456216"/>
        <dbReference type="EC" id="6.3.5.3"/>
    </reaction>
</comment>
<comment type="subunit">
    <text evidence="10 11">Monomer. Part of the FGAM synthase complex composed of 1 PurL, 1 PurQ and 2 PurS subunits.</text>
</comment>
<dbReference type="Pfam" id="PF18072">
    <property type="entry name" value="FGAR-AT_linker"/>
    <property type="match status" value="1"/>
</dbReference>
<keyword evidence="4 11" id="KW-0547">Nucleotide-binding</keyword>
<dbReference type="GO" id="GO:0005737">
    <property type="term" value="C:cytoplasm"/>
    <property type="evidence" value="ECO:0007669"/>
    <property type="project" value="UniProtKB-SubCell"/>
</dbReference>
<comment type="subcellular location">
    <subcellularLocation>
        <location evidence="11">Cytoplasm</location>
    </subcellularLocation>
</comment>
<feature type="binding site" evidence="11">
    <location>
        <position position="538"/>
    </location>
    <ligand>
        <name>Mg(2+)</name>
        <dbReference type="ChEBI" id="CHEBI:18420"/>
        <label>1</label>
    </ligand>
</feature>